<evidence type="ECO:0008006" key="6">
    <source>
        <dbReference type="Google" id="ProtNLM"/>
    </source>
</evidence>
<protein>
    <recommendedName>
        <fullName evidence="6">Lipoprotein</fullName>
    </recommendedName>
</protein>
<keyword evidence="1" id="KW-0812">Transmembrane</keyword>
<proteinExistence type="predicted"/>
<reference evidence="4 5" key="1">
    <citation type="submission" date="2020-03" db="EMBL/GenBank/DDBJ databases">
        <title>Soil Listeria distribution.</title>
        <authorList>
            <person name="Liao J."/>
            <person name="Wiedmann M."/>
        </authorList>
    </citation>
    <scope>NUCLEOTIDE SEQUENCE [LARGE SCALE GENOMIC DNA]</scope>
    <source>
        <strain evidence="3 5">FSL L7-1299</strain>
        <strain evidence="2 4">FSL L7-1658</strain>
    </source>
</reference>
<dbReference type="PROSITE" id="PS51257">
    <property type="entry name" value="PROKAR_LIPOPROTEIN"/>
    <property type="match status" value="1"/>
</dbReference>
<dbReference type="AlphaFoldDB" id="A0A841YMW8"/>
<dbReference type="EMBL" id="JAARPT010000004">
    <property type="protein sequence ID" value="MBC1401771.1"/>
    <property type="molecule type" value="Genomic_DNA"/>
</dbReference>
<dbReference type="Proteomes" id="UP000574104">
    <property type="component" value="Unassembled WGS sequence"/>
</dbReference>
<keyword evidence="1" id="KW-1133">Transmembrane helix</keyword>
<evidence type="ECO:0000313" key="3">
    <source>
        <dbReference type="EMBL" id="MBC1614980.1"/>
    </source>
</evidence>
<sequence>MKKWIIFSLIIFLIACVALVIYVAKDNNNEGEYGYLIKNGNEIIFVESKEIKDKSQRIAFCEGVLKKRNDRDFDSNTKVISKMPSSANKIPNNTYVKIIISKVMETAPVQINATSVEQVNKTNNL</sequence>
<dbReference type="Proteomes" id="UP000544413">
    <property type="component" value="Unassembled WGS sequence"/>
</dbReference>
<feature type="transmembrane region" description="Helical" evidence="1">
    <location>
        <begin position="6"/>
        <end position="24"/>
    </location>
</feature>
<evidence type="ECO:0000256" key="1">
    <source>
        <dbReference type="SAM" id="Phobius"/>
    </source>
</evidence>
<evidence type="ECO:0000313" key="2">
    <source>
        <dbReference type="EMBL" id="MBC1401771.1"/>
    </source>
</evidence>
<accession>A0A841YMW8</accession>
<evidence type="ECO:0000313" key="5">
    <source>
        <dbReference type="Proteomes" id="UP000574104"/>
    </source>
</evidence>
<gene>
    <name evidence="2" type="ORF">HB836_09150</name>
    <name evidence="3" type="ORF">HB904_02205</name>
</gene>
<dbReference type="EMBL" id="JAARSH010000002">
    <property type="protein sequence ID" value="MBC1614980.1"/>
    <property type="molecule type" value="Genomic_DNA"/>
</dbReference>
<name>A0A841YMW8_9LIST</name>
<organism evidence="2 4">
    <name type="scientific">Listeria booriae</name>
    <dbReference type="NCBI Taxonomy" id="1552123"/>
    <lineage>
        <taxon>Bacteria</taxon>
        <taxon>Bacillati</taxon>
        <taxon>Bacillota</taxon>
        <taxon>Bacilli</taxon>
        <taxon>Bacillales</taxon>
        <taxon>Listeriaceae</taxon>
        <taxon>Listeria</taxon>
    </lineage>
</organism>
<keyword evidence="1" id="KW-0472">Membrane</keyword>
<comment type="caution">
    <text evidence="2">The sequence shown here is derived from an EMBL/GenBank/DDBJ whole genome shotgun (WGS) entry which is preliminary data.</text>
</comment>
<evidence type="ECO:0000313" key="4">
    <source>
        <dbReference type="Proteomes" id="UP000544413"/>
    </source>
</evidence>
<dbReference type="RefSeq" id="WP_185406046.1">
    <property type="nucleotide sequence ID" value="NZ_JAARPT010000004.1"/>
</dbReference>